<organism evidence="2 3">
    <name type="scientific">Aduncisulcus paluster</name>
    <dbReference type="NCBI Taxonomy" id="2918883"/>
    <lineage>
        <taxon>Eukaryota</taxon>
        <taxon>Metamonada</taxon>
        <taxon>Carpediemonas-like organisms</taxon>
        <taxon>Aduncisulcus</taxon>
    </lineage>
</organism>
<sequence>MPSSVMDLSGDYSNMYDWDFLNSLEDDAMIIADILASAFPDELTQNWDRFIAYDEMMQISKYLWPSITAKHGTNILCLYTAIMDIVCSTQIIALAQDSPYVLHSNIYNAISLDKENFGVDLKIPHDSFARLLINFDVTYKPITYKKPITTGKAISVAGLPGVYLASVNEDSFRVASVSSDLQSLHDNSISSILQSMRDRGDIGTQWLRGKIFDDSNVCDITATNMTYNYHFACTFDDNTPSQIVHTEYHYTAEYNHLIGDGQSSVAAVAGYPYEGESTRDGCDITGDTTDCDAPPPYLTYDPLSFVFDNLEGRGSSKNTPKYISNFIFESYPVRIGLSAGSISMDANDSYAMIQKCQELANGDVVESCVNFIPAFDWGVFILSLILSLFIVFIWIWGAKYNETWEREYIFELSKNRIPDLDFHLSPGWYKKWLYLLCFGAIYALSVGYYIGVGFSTDLGLDDANCDITDTRFGT</sequence>
<proteinExistence type="predicted"/>
<evidence type="ECO:0000256" key="1">
    <source>
        <dbReference type="SAM" id="Phobius"/>
    </source>
</evidence>
<dbReference type="Proteomes" id="UP001057375">
    <property type="component" value="Unassembled WGS sequence"/>
</dbReference>
<reference evidence="2" key="1">
    <citation type="submission" date="2022-03" db="EMBL/GenBank/DDBJ databases">
        <title>Draft genome sequence of Aduncisulcus paluster, a free-living microaerophilic Fornicata.</title>
        <authorList>
            <person name="Yuyama I."/>
            <person name="Kume K."/>
            <person name="Tamura T."/>
            <person name="Inagaki Y."/>
            <person name="Hashimoto T."/>
        </authorList>
    </citation>
    <scope>NUCLEOTIDE SEQUENCE</scope>
    <source>
        <strain evidence="2">NY0171</strain>
    </source>
</reference>
<evidence type="ECO:0000313" key="2">
    <source>
        <dbReference type="EMBL" id="GKT17621.1"/>
    </source>
</evidence>
<dbReference type="EMBL" id="BQXS01011864">
    <property type="protein sequence ID" value="GKT17621.1"/>
    <property type="molecule type" value="Genomic_DNA"/>
</dbReference>
<gene>
    <name evidence="2" type="ORF">ADUPG1_011145</name>
</gene>
<accession>A0ABQ5JYV9</accession>
<keyword evidence="3" id="KW-1185">Reference proteome</keyword>
<feature type="transmembrane region" description="Helical" evidence="1">
    <location>
        <begin position="377"/>
        <end position="396"/>
    </location>
</feature>
<keyword evidence="1" id="KW-1133">Transmembrane helix</keyword>
<evidence type="ECO:0000313" key="3">
    <source>
        <dbReference type="Proteomes" id="UP001057375"/>
    </source>
</evidence>
<keyword evidence="1" id="KW-0472">Membrane</keyword>
<protein>
    <submittedName>
        <fullName evidence="2">Uncharacterized protein</fullName>
    </submittedName>
</protein>
<name>A0ABQ5JYV9_9EUKA</name>
<feature type="transmembrane region" description="Helical" evidence="1">
    <location>
        <begin position="432"/>
        <end position="451"/>
    </location>
</feature>
<comment type="caution">
    <text evidence="2">The sequence shown here is derived from an EMBL/GenBank/DDBJ whole genome shotgun (WGS) entry which is preliminary data.</text>
</comment>
<keyword evidence="1" id="KW-0812">Transmembrane</keyword>